<dbReference type="Proteomes" id="UP000469430">
    <property type="component" value="Unassembled WGS sequence"/>
</dbReference>
<comment type="caution">
    <text evidence="1">The sequence shown here is derived from an EMBL/GenBank/DDBJ whole genome shotgun (WGS) entry which is preliminary data.</text>
</comment>
<evidence type="ECO:0000313" key="1">
    <source>
        <dbReference type="EMBL" id="MXO97926.1"/>
    </source>
</evidence>
<proteinExistence type="predicted"/>
<dbReference type="RefSeq" id="WP_161389604.1">
    <property type="nucleotide sequence ID" value="NZ_JBHSCP010000001.1"/>
</dbReference>
<gene>
    <name evidence="1" type="ORF">GRI97_02845</name>
</gene>
<dbReference type="Pfam" id="PF14356">
    <property type="entry name" value="DUF4403"/>
    <property type="match status" value="1"/>
</dbReference>
<evidence type="ECO:0000313" key="2">
    <source>
        <dbReference type="Proteomes" id="UP000469430"/>
    </source>
</evidence>
<organism evidence="1 2">
    <name type="scientific">Croceibacterium xixiisoli</name>
    <dbReference type="NCBI Taxonomy" id="1476466"/>
    <lineage>
        <taxon>Bacteria</taxon>
        <taxon>Pseudomonadati</taxon>
        <taxon>Pseudomonadota</taxon>
        <taxon>Alphaproteobacteria</taxon>
        <taxon>Sphingomonadales</taxon>
        <taxon>Erythrobacteraceae</taxon>
        <taxon>Croceibacterium</taxon>
    </lineage>
</organism>
<accession>A0A6I4TQ04</accession>
<sequence>MAAPRIPPLIATLILSLGLVLAGCGSKVNNEPPPRAQDRFVIEPQNSVIAVPVQADLGRLAARLEHEIPRQLWDINKPDQVCVPSKRVDMLITHIKTPNIRCDIVGHVTRGRLTLSGRGQDIIVTMPLHAQVQARDVGGVLKQETATADARVRAVVRLDLTPDWQLRGKADISYDWTDAPHIQFLGQRIEFTSAADRKLQAVMTQVERQLAQEIAALPVRQQIDRAWQAAFTTLELNRQNPAVWMQVVPTGLSFGGYQLDGRKLTVKLGLSARTATFVGIKPDDPPATALPAVQQMAAPAGQFRFALPVVADYAVLEPILARALARRAQRPFIIPGMGPVTARFEQVTIYGTESGKIAVGLKFSAAEAGDDPAHGTVWLTARPVNAANSRRVDFTDLTVTGATDSIGTDLLIDLVNTRTVSAIVAGELGQNFDRDYDKLLNKVSRAIASRRERGLIITSRIDDVQTGSISAAGEGLYLPVHATGTASISLAQ</sequence>
<dbReference type="InterPro" id="IPR025515">
    <property type="entry name" value="DUF4403"/>
</dbReference>
<dbReference type="EMBL" id="WTYJ01000001">
    <property type="protein sequence ID" value="MXO97926.1"/>
    <property type="molecule type" value="Genomic_DNA"/>
</dbReference>
<dbReference type="OrthoDB" id="1299766at2"/>
<protein>
    <submittedName>
        <fullName evidence="1">DUF4403 family protein</fullName>
    </submittedName>
</protein>
<dbReference type="PROSITE" id="PS51257">
    <property type="entry name" value="PROKAR_LIPOPROTEIN"/>
    <property type="match status" value="1"/>
</dbReference>
<keyword evidence="2" id="KW-1185">Reference proteome</keyword>
<reference evidence="1 2" key="1">
    <citation type="submission" date="2019-12" db="EMBL/GenBank/DDBJ databases">
        <title>Genomic-based taxomic classification of the family Erythrobacteraceae.</title>
        <authorList>
            <person name="Xu L."/>
        </authorList>
    </citation>
    <scope>NUCLEOTIDE SEQUENCE [LARGE SCALE GENOMIC DNA]</scope>
    <source>
        <strain evidence="1 2">S36</strain>
    </source>
</reference>
<name>A0A6I4TQ04_9SPHN</name>
<dbReference type="AlphaFoldDB" id="A0A6I4TQ04"/>